<dbReference type="GO" id="GO:0016705">
    <property type="term" value="F:oxidoreductase activity, acting on paired donors, with incorporation or reduction of molecular oxygen"/>
    <property type="evidence" value="ECO:0007669"/>
    <property type="project" value="InterPro"/>
</dbReference>
<dbReference type="PRINTS" id="PR00463">
    <property type="entry name" value="EP450I"/>
</dbReference>
<evidence type="ECO:0000256" key="1">
    <source>
        <dbReference type="ARBA" id="ARBA00004167"/>
    </source>
</evidence>
<reference evidence="12 13" key="1">
    <citation type="journal article" date="2018" name="Nat. Genet.">
        <title>The Rosa genome provides new insights in the design of modern roses.</title>
        <authorList>
            <person name="Bendahmane M."/>
        </authorList>
    </citation>
    <scope>NUCLEOTIDE SEQUENCE [LARGE SCALE GENOMIC DNA]</scope>
    <source>
        <strain evidence="13">cv. Old Blush</strain>
    </source>
</reference>
<keyword evidence="9" id="KW-0503">Monooxygenase</keyword>
<sequence length="459" mass="51827">MKILKQQQMEGEKMEAELLVVAAKIILSVLVGGFLLLFLYLYELLILRPKGLRSKLQKQGIRGPPPSFLLGNILALKRLQSKVQSSASKTTDPQKPYHDDDRVASICHQWPSKIFPHIEEWRNEYGPTFMYALVHMQQLCITDVELLKELGLCKSLILGTPSITSKILGPLLGQGLLSSNGLIWAHQRKTIAPELYLAKIKGMMDLIVDSTTSVLRTWESEIQTQGGTAEIRIDENLRNISGDIIAKACFQSNYSEGEEIFSRLRTLQKVLSKGMMGVEGLIRWLPTIENREIWRLEKEIESMILKVVKQRSEASYEKNLLQMILQGAETSGENGLSHKKFIVDNCKTIFIAAHETTAVAASWSLMLLALHPDWQARVRAEVLEICGDRPLHADMLPSMKVLTMVIQEVLRLYSPVFFLAREVLETITLKNIVIPKGVVLQIPVPFLHQNPDIWGPDAY</sequence>
<dbReference type="PANTHER" id="PTHR24282:SF260">
    <property type="entry name" value="CYTOCHROME P450 714C2-LIKE"/>
    <property type="match status" value="1"/>
</dbReference>
<name>A0A2P6SEP8_ROSCH</name>
<keyword evidence="7" id="KW-0560">Oxidoreductase</keyword>
<proteinExistence type="inferred from homology"/>
<dbReference type="GO" id="GO:0005506">
    <property type="term" value="F:iron ion binding"/>
    <property type="evidence" value="ECO:0007669"/>
    <property type="project" value="InterPro"/>
</dbReference>
<dbReference type="PANTHER" id="PTHR24282">
    <property type="entry name" value="CYTOCHROME P450 FAMILY MEMBER"/>
    <property type="match status" value="1"/>
</dbReference>
<feature type="transmembrane region" description="Helical" evidence="11">
    <location>
        <begin position="21"/>
        <end position="42"/>
    </location>
</feature>
<keyword evidence="5" id="KW-0479">Metal-binding</keyword>
<evidence type="ECO:0000256" key="11">
    <source>
        <dbReference type="SAM" id="Phobius"/>
    </source>
</evidence>
<dbReference type="OrthoDB" id="1470350at2759"/>
<evidence type="ECO:0000256" key="3">
    <source>
        <dbReference type="ARBA" id="ARBA00022617"/>
    </source>
</evidence>
<dbReference type="GO" id="GO:0016020">
    <property type="term" value="C:membrane"/>
    <property type="evidence" value="ECO:0007669"/>
    <property type="project" value="UniProtKB-SubCell"/>
</dbReference>
<keyword evidence="13" id="KW-1185">Reference proteome</keyword>
<keyword evidence="6 11" id="KW-1133">Transmembrane helix</keyword>
<dbReference type="GO" id="GO:0020037">
    <property type="term" value="F:heme binding"/>
    <property type="evidence" value="ECO:0007669"/>
    <property type="project" value="InterPro"/>
</dbReference>
<keyword evidence="10 11" id="KW-0472">Membrane</keyword>
<dbReference type="Gene3D" id="1.10.630.10">
    <property type="entry name" value="Cytochrome P450"/>
    <property type="match status" value="1"/>
</dbReference>
<organism evidence="12 13">
    <name type="scientific">Rosa chinensis</name>
    <name type="common">China rose</name>
    <dbReference type="NCBI Taxonomy" id="74649"/>
    <lineage>
        <taxon>Eukaryota</taxon>
        <taxon>Viridiplantae</taxon>
        <taxon>Streptophyta</taxon>
        <taxon>Embryophyta</taxon>
        <taxon>Tracheophyta</taxon>
        <taxon>Spermatophyta</taxon>
        <taxon>Magnoliopsida</taxon>
        <taxon>eudicotyledons</taxon>
        <taxon>Gunneridae</taxon>
        <taxon>Pentapetalae</taxon>
        <taxon>rosids</taxon>
        <taxon>fabids</taxon>
        <taxon>Rosales</taxon>
        <taxon>Rosaceae</taxon>
        <taxon>Rosoideae</taxon>
        <taxon>Rosoideae incertae sedis</taxon>
        <taxon>Rosa</taxon>
    </lineage>
</organism>
<protein>
    <submittedName>
        <fullName evidence="12">Putative cytochrome P450</fullName>
    </submittedName>
</protein>
<dbReference type="Gramene" id="PRQ57144">
    <property type="protein sequence ID" value="PRQ57144"/>
    <property type="gene ID" value="RchiOBHm_Chr1g0345051"/>
</dbReference>
<dbReference type="SUPFAM" id="SSF48264">
    <property type="entry name" value="Cytochrome P450"/>
    <property type="match status" value="1"/>
</dbReference>
<dbReference type="InterPro" id="IPR050665">
    <property type="entry name" value="Cytochrome_P450_Monooxygen"/>
</dbReference>
<accession>A0A2P6SEP8</accession>
<evidence type="ECO:0000256" key="8">
    <source>
        <dbReference type="ARBA" id="ARBA00023004"/>
    </source>
</evidence>
<evidence type="ECO:0000313" key="13">
    <source>
        <dbReference type="Proteomes" id="UP000238479"/>
    </source>
</evidence>
<dbReference type="EMBL" id="PDCK01000039">
    <property type="protein sequence ID" value="PRQ57144.1"/>
    <property type="molecule type" value="Genomic_DNA"/>
</dbReference>
<evidence type="ECO:0000256" key="9">
    <source>
        <dbReference type="ARBA" id="ARBA00023033"/>
    </source>
</evidence>
<dbReference type="Pfam" id="PF00067">
    <property type="entry name" value="p450"/>
    <property type="match status" value="1"/>
</dbReference>
<evidence type="ECO:0000256" key="10">
    <source>
        <dbReference type="ARBA" id="ARBA00023136"/>
    </source>
</evidence>
<dbReference type="GO" id="GO:0004497">
    <property type="term" value="F:monooxygenase activity"/>
    <property type="evidence" value="ECO:0007669"/>
    <property type="project" value="UniProtKB-KW"/>
</dbReference>
<dbReference type="InterPro" id="IPR002401">
    <property type="entry name" value="Cyt_P450_E_grp-I"/>
</dbReference>
<dbReference type="OMA" id="RTWESEI"/>
<evidence type="ECO:0000313" key="12">
    <source>
        <dbReference type="EMBL" id="PRQ57144.1"/>
    </source>
</evidence>
<keyword evidence="4 11" id="KW-0812">Transmembrane</keyword>
<evidence type="ECO:0000256" key="7">
    <source>
        <dbReference type="ARBA" id="ARBA00023002"/>
    </source>
</evidence>
<evidence type="ECO:0000256" key="5">
    <source>
        <dbReference type="ARBA" id="ARBA00022723"/>
    </source>
</evidence>
<evidence type="ECO:0000256" key="2">
    <source>
        <dbReference type="ARBA" id="ARBA00010617"/>
    </source>
</evidence>
<dbReference type="AlphaFoldDB" id="A0A2P6SEP8"/>
<dbReference type="STRING" id="74649.A0A2P6SEP8"/>
<comment type="similarity">
    <text evidence="2">Belongs to the cytochrome P450 family.</text>
</comment>
<keyword evidence="8" id="KW-0408">Iron</keyword>
<comment type="subcellular location">
    <subcellularLocation>
        <location evidence="1">Membrane</location>
        <topology evidence="1">Single-pass membrane protein</topology>
    </subcellularLocation>
</comment>
<evidence type="ECO:0000256" key="6">
    <source>
        <dbReference type="ARBA" id="ARBA00022989"/>
    </source>
</evidence>
<dbReference type="Proteomes" id="UP000238479">
    <property type="component" value="Chromosome 1"/>
</dbReference>
<dbReference type="InterPro" id="IPR001128">
    <property type="entry name" value="Cyt_P450"/>
</dbReference>
<keyword evidence="3" id="KW-0349">Heme</keyword>
<gene>
    <name evidence="12" type="ORF">RchiOBHm_Chr1g0345051</name>
</gene>
<comment type="caution">
    <text evidence="12">The sequence shown here is derived from an EMBL/GenBank/DDBJ whole genome shotgun (WGS) entry which is preliminary data.</text>
</comment>
<dbReference type="InterPro" id="IPR036396">
    <property type="entry name" value="Cyt_P450_sf"/>
</dbReference>
<evidence type="ECO:0000256" key="4">
    <source>
        <dbReference type="ARBA" id="ARBA00022692"/>
    </source>
</evidence>